<sequence length="683" mass="73841">MMEDCPNLPHQSFMTQIEELGVGVETGNNRSWQQRLAKSYKPFVRKRVPILQWAPKYNVESLQGDVLAGFTVGLTVIPQGIAYAVVSGVEPTYGLYSCFIGCFVYMIFGSCKDVTIGPTAIMSIMTHEYLKELDCGEGETVGPTQVAIMLTLITGIVILLATVMRIGFLVTFIGRTVISAFTSAAAITIATSQVKGLLGLSFEAEGFIPTWKAIFQHISETRYQDAVLGIVCCITLLLLKSIRELKAATPREGDSSKQRILKKAIFFVSVGRNAIIVIISTSLAYGLRESEPFKITGDITAGFPKVSVPSFKVTCNNGTEVLHFTDIASRVSIGLFILPLIAVIENIAIASAFAGSNAIDATQEMLALGLCNFTGSFFQSIPTTGSFSRTAVNATSGAKTQASGLTTGLLVILALLFLTPAFKYIPKASLSAVIICAVIFMIEYHDVLPIWRTYKLDQIPLWATFLLCVFWALEWGILVGVLVNIFLLLYLQATPDVVVTLRETSEGGSSGLVVVQPTLGLMFPSAERVKRLVSEGGLQHLPLLVVLDCTHLSVVDYTGSLAIKNLCKEFSARSQKIAFANMRGHVRTSLLALIPNLEEISLPADPPTQVIVQDTPSVGNSPQLLLSHEHDRPGQACQPDVAPARDIVQDGASEDADARPPEEVPLMASSADDRPAIIEKAHQ</sequence>
<feature type="transmembrane region" description="Helical" evidence="6">
    <location>
        <begin position="66"/>
        <end position="86"/>
    </location>
</feature>
<feature type="transmembrane region" description="Helical" evidence="6">
    <location>
        <begin position="425"/>
        <end position="442"/>
    </location>
</feature>
<evidence type="ECO:0000313" key="9">
    <source>
        <dbReference type="RefSeq" id="XP_018022200.1"/>
    </source>
</evidence>
<evidence type="ECO:0000313" key="8">
    <source>
        <dbReference type="Proteomes" id="UP000694843"/>
    </source>
</evidence>
<dbReference type="GO" id="GO:0055085">
    <property type="term" value="P:transmembrane transport"/>
    <property type="evidence" value="ECO:0007669"/>
    <property type="project" value="InterPro"/>
</dbReference>
<dbReference type="Pfam" id="PF01740">
    <property type="entry name" value="STAS"/>
    <property type="match status" value="1"/>
</dbReference>
<feature type="domain" description="STAS" evidence="7">
    <location>
        <begin position="511"/>
        <end position="590"/>
    </location>
</feature>
<dbReference type="RefSeq" id="XP_018022200.1">
    <property type="nucleotide sequence ID" value="XM_018166711.2"/>
</dbReference>
<evidence type="ECO:0000256" key="4">
    <source>
        <dbReference type="ARBA" id="ARBA00023136"/>
    </source>
</evidence>
<dbReference type="InterPro" id="IPR002645">
    <property type="entry name" value="STAS_dom"/>
</dbReference>
<dbReference type="Gene3D" id="3.30.750.24">
    <property type="entry name" value="STAS domain"/>
    <property type="match status" value="1"/>
</dbReference>
<keyword evidence="2 6" id="KW-0812">Transmembrane</keyword>
<keyword evidence="3 6" id="KW-1133">Transmembrane helix</keyword>
<dbReference type="Pfam" id="PF00916">
    <property type="entry name" value="Sulfate_transp"/>
    <property type="match status" value="1"/>
</dbReference>
<feature type="transmembrane region" description="Helical" evidence="6">
    <location>
        <begin position="401"/>
        <end position="418"/>
    </location>
</feature>
<proteinExistence type="predicted"/>
<feature type="transmembrane region" description="Helical" evidence="6">
    <location>
        <begin position="331"/>
        <end position="353"/>
    </location>
</feature>
<dbReference type="SUPFAM" id="SSF52091">
    <property type="entry name" value="SpoIIaa-like"/>
    <property type="match status" value="1"/>
</dbReference>
<feature type="transmembrane region" description="Helical" evidence="6">
    <location>
        <begin position="146"/>
        <end position="164"/>
    </location>
</feature>
<evidence type="ECO:0000256" key="3">
    <source>
        <dbReference type="ARBA" id="ARBA00022989"/>
    </source>
</evidence>
<keyword evidence="8" id="KW-1185">Reference proteome</keyword>
<dbReference type="OMA" id="RLRLGCW"/>
<keyword evidence="4 6" id="KW-0472">Membrane</keyword>
<accession>A0A8B7P8A2</accession>
<evidence type="ECO:0000256" key="5">
    <source>
        <dbReference type="SAM" id="MobiDB-lite"/>
    </source>
</evidence>
<feature type="transmembrane region" description="Helical" evidence="6">
    <location>
        <begin position="93"/>
        <end position="110"/>
    </location>
</feature>
<feature type="transmembrane region" description="Helical" evidence="6">
    <location>
        <begin position="365"/>
        <end position="381"/>
    </location>
</feature>
<evidence type="ECO:0000256" key="2">
    <source>
        <dbReference type="ARBA" id="ARBA00022692"/>
    </source>
</evidence>
<gene>
    <name evidence="9" type="primary">LOC108678330</name>
</gene>
<dbReference type="GeneID" id="108678330"/>
<evidence type="ECO:0000259" key="7">
    <source>
        <dbReference type="PROSITE" id="PS50801"/>
    </source>
</evidence>
<dbReference type="InterPro" id="IPR036513">
    <property type="entry name" value="STAS_dom_sf"/>
</dbReference>
<protein>
    <submittedName>
        <fullName evidence="9">Sodium-independent sulfate anion transporter</fullName>
    </submittedName>
</protein>
<dbReference type="GO" id="GO:0016020">
    <property type="term" value="C:membrane"/>
    <property type="evidence" value="ECO:0007669"/>
    <property type="project" value="UniProtKB-SubCell"/>
</dbReference>
<feature type="compositionally biased region" description="Basic and acidic residues" evidence="5">
    <location>
        <begin position="671"/>
        <end position="683"/>
    </location>
</feature>
<feature type="transmembrane region" description="Helical" evidence="6">
    <location>
        <begin position="462"/>
        <end position="491"/>
    </location>
</feature>
<dbReference type="CDD" id="cd07042">
    <property type="entry name" value="STAS_SulP_like_sulfate_transporter"/>
    <property type="match status" value="1"/>
</dbReference>
<comment type="subcellular location">
    <subcellularLocation>
        <location evidence="1">Membrane</location>
        <topology evidence="1">Multi-pass membrane protein</topology>
    </subcellularLocation>
</comment>
<evidence type="ECO:0000256" key="1">
    <source>
        <dbReference type="ARBA" id="ARBA00004141"/>
    </source>
</evidence>
<dbReference type="InterPro" id="IPR001902">
    <property type="entry name" value="SLC26A/SulP_fam"/>
</dbReference>
<organism evidence="8 9">
    <name type="scientific">Hyalella azteca</name>
    <name type="common">Amphipod</name>
    <dbReference type="NCBI Taxonomy" id="294128"/>
    <lineage>
        <taxon>Eukaryota</taxon>
        <taxon>Metazoa</taxon>
        <taxon>Ecdysozoa</taxon>
        <taxon>Arthropoda</taxon>
        <taxon>Crustacea</taxon>
        <taxon>Multicrustacea</taxon>
        <taxon>Malacostraca</taxon>
        <taxon>Eumalacostraca</taxon>
        <taxon>Peracarida</taxon>
        <taxon>Amphipoda</taxon>
        <taxon>Senticaudata</taxon>
        <taxon>Talitrida</taxon>
        <taxon>Talitroidea</taxon>
        <taxon>Hyalellidae</taxon>
        <taxon>Hyalella</taxon>
    </lineage>
</organism>
<dbReference type="InterPro" id="IPR011547">
    <property type="entry name" value="SLC26A/SulP_dom"/>
</dbReference>
<reference evidence="9" key="1">
    <citation type="submission" date="2025-08" db="UniProtKB">
        <authorList>
            <consortium name="RefSeq"/>
        </authorList>
    </citation>
    <scope>IDENTIFICATION</scope>
    <source>
        <tissue evidence="9">Whole organism</tissue>
    </source>
</reference>
<evidence type="ECO:0000256" key="6">
    <source>
        <dbReference type="SAM" id="Phobius"/>
    </source>
</evidence>
<dbReference type="OrthoDB" id="288203at2759"/>
<dbReference type="AlphaFoldDB" id="A0A8B7P8A2"/>
<feature type="region of interest" description="Disordered" evidence="5">
    <location>
        <begin position="627"/>
        <end position="683"/>
    </location>
</feature>
<dbReference type="PANTHER" id="PTHR11814">
    <property type="entry name" value="SULFATE TRANSPORTER"/>
    <property type="match status" value="1"/>
</dbReference>
<feature type="transmembrane region" description="Helical" evidence="6">
    <location>
        <begin position="264"/>
        <end position="287"/>
    </location>
</feature>
<dbReference type="PROSITE" id="PS50801">
    <property type="entry name" value="STAS"/>
    <property type="match status" value="1"/>
</dbReference>
<dbReference type="Proteomes" id="UP000694843">
    <property type="component" value="Unplaced"/>
</dbReference>
<dbReference type="KEGG" id="hazt:108678330"/>
<name>A0A8B7P8A2_HYAAZ</name>